<accession>A0ABY7TR20</accession>
<dbReference type="Proteomes" id="UP001220395">
    <property type="component" value="Chromosome"/>
</dbReference>
<keyword evidence="2" id="KW-1185">Reference proteome</keyword>
<reference evidence="1 2" key="1">
    <citation type="submission" date="2023-02" db="EMBL/GenBank/DDBJ databases">
        <title>Genome sequence of Sphingomonas naphthae.</title>
        <authorList>
            <person name="Kim S."/>
            <person name="Heo J."/>
            <person name="Kwon S.-W."/>
        </authorList>
    </citation>
    <scope>NUCLEOTIDE SEQUENCE [LARGE SCALE GENOMIC DNA]</scope>
    <source>
        <strain evidence="1 2">KACC 18716</strain>
    </source>
</reference>
<name>A0ABY7TR20_9SPHN</name>
<proteinExistence type="predicted"/>
<dbReference type="EMBL" id="CP117411">
    <property type="protein sequence ID" value="WCT75390.1"/>
    <property type="molecule type" value="Genomic_DNA"/>
</dbReference>
<evidence type="ECO:0000313" key="1">
    <source>
        <dbReference type="EMBL" id="WCT75390.1"/>
    </source>
</evidence>
<protein>
    <recommendedName>
        <fullName evidence="3">Alcohol dehydrogenase-like C-terminal domain-containing protein</fullName>
    </recommendedName>
</protein>
<gene>
    <name evidence="1" type="ORF">PQ455_04820</name>
</gene>
<sequence length="95" mass="9311">MVAGQIGAVVLGLGALTLAPPARGQFLLVPVTGHGAAMIAVAAGHGARLVGLGPLPASIVVEGDRDRLAAPLRAEGVLMLAAPATGCRTTPESRA</sequence>
<evidence type="ECO:0000313" key="2">
    <source>
        <dbReference type="Proteomes" id="UP001220395"/>
    </source>
</evidence>
<evidence type="ECO:0008006" key="3">
    <source>
        <dbReference type="Google" id="ProtNLM"/>
    </source>
</evidence>
<organism evidence="1 2">
    <name type="scientific">Sphingomonas naphthae</name>
    <dbReference type="NCBI Taxonomy" id="1813468"/>
    <lineage>
        <taxon>Bacteria</taxon>
        <taxon>Pseudomonadati</taxon>
        <taxon>Pseudomonadota</taxon>
        <taxon>Alphaproteobacteria</taxon>
        <taxon>Sphingomonadales</taxon>
        <taxon>Sphingomonadaceae</taxon>
        <taxon>Sphingomonas</taxon>
    </lineage>
</organism>